<evidence type="ECO:0000256" key="3">
    <source>
        <dbReference type="SAM" id="MobiDB-lite"/>
    </source>
</evidence>
<dbReference type="SUPFAM" id="SSF49899">
    <property type="entry name" value="Concanavalin A-like lectins/glucanases"/>
    <property type="match status" value="1"/>
</dbReference>
<dbReference type="GO" id="GO:0005509">
    <property type="term" value="F:calcium ion binding"/>
    <property type="evidence" value="ECO:0007669"/>
    <property type="project" value="InterPro"/>
</dbReference>
<sequence>MTFHQGFSLILIDSAVQDHQHLISGVHPGYEVHVLNSAEDGVAQITRILTQRHDLESIHIVAHGQPGTLKLGTTQLNLTTLSHYASRIRSWAQALKQQATILLYGCEVAAHQPGQALIQQIRKLTGAEIAASTHRIGNTRPGGNWILDVATGSVKHDLPFQPQVLATYPHALAVLVNETFRNGTVAATPWLFGTGTATSANPFLTAGSNPTPAPGGLPGGTTALDAEGGGALRLTNNSTDQAAFVIYNNAIPSNAGLTITFDFFAYSGQGTNGARAGGDGISFFLIDGAQSPTVAGAFGGSLGYAQKQVDGIDGIAGGYLGIGLDEFGNFSNPSDFAGGPQQREGGPGEVPDSISIRGRGSGQTGYAFIAGSGSLSPGIDNVAATTREAAARRARVDITPTGVLSVKVDLNYDGDFLDPGETPIETNNLDIIAANGGSIPSTFKFGFASSTGDATNIHEVRNLVISSFSTPPIVTDAAISVSPNSTVNVTGLSGTDAETTIASFTIVSIPDSAQGTLFLGNPLTGGTPVTAGQVLTPEQLPLLFFQAQPGFTGGSFTYRATDTDGDATQTPGTVTLSLSTNQPPSLANATVDVTPGTPVNIPTLPATDPDGTIASFTIVTLPAADQGTLFLGNPAAGGVPVTLGQILTPTQLGQLFFQPTPNFTGGSFTYTATDNAGTVGATPATVTLNRISNQPPTLPNDTSTPLTPTGPTNLTGLGGSDPDGSISGYVISVIPPANQGTLFLGDPASGGTPVTAGQRITPDQINQIFFRPGAGFTNTSFTYAAIDDRGALSNPRTVTLSNSTGGGVPDTANCRPGRNLRGTNGNDTLVGGPGSDRLRGLDGNDVLRGRGCNDRLDGGRGRDQLFGGNDNDILRGQQGNDRLDGGRGIDLLNGGLGRDRINGRLGNDTIFGRRGDDIINGNGNSDTILGGRGRDRIKGGNGRDFIEGNQGNDRLDGGKGDDVLNGGLQNDRLSGRSGQDLLIGGRGNDRLRGGSQSDTLSGGLGRDTLVGGGGDDLLIGGGGIDRFVYRNPRHGSDTIADFEQQDLIVVSRIFARDNYSESRRFERYIRLVQAGADTLVRIDANGNRPGGFTNLALLSNVNASSLTADNFVVS</sequence>
<feature type="region of interest" description="Disordered" evidence="3">
    <location>
        <begin position="858"/>
        <end position="882"/>
    </location>
</feature>
<dbReference type="InterPro" id="IPR018511">
    <property type="entry name" value="Hemolysin-typ_Ca-bd_CS"/>
</dbReference>
<dbReference type="PRINTS" id="PR00313">
    <property type="entry name" value="CABNDNGRPT"/>
</dbReference>
<evidence type="ECO:0000256" key="1">
    <source>
        <dbReference type="ARBA" id="ARBA00004613"/>
    </source>
</evidence>
<gene>
    <name evidence="5" type="ORF">HJG54_20095</name>
</gene>
<dbReference type="InterPro" id="IPR019960">
    <property type="entry name" value="T1SS_VCA0849"/>
</dbReference>
<feature type="domain" description="DUF4347" evidence="4">
    <location>
        <begin position="9"/>
        <end position="172"/>
    </location>
</feature>
<evidence type="ECO:0000256" key="2">
    <source>
        <dbReference type="ARBA" id="ARBA00022525"/>
    </source>
</evidence>
<dbReference type="InterPro" id="IPR025592">
    <property type="entry name" value="DUF4347"/>
</dbReference>
<dbReference type="Pfam" id="PF14252">
    <property type="entry name" value="DUF4347"/>
    <property type="match status" value="1"/>
</dbReference>
<dbReference type="GO" id="GO:0005576">
    <property type="term" value="C:extracellular region"/>
    <property type="evidence" value="ECO:0007669"/>
    <property type="project" value="UniProtKB-SubCell"/>
</dbReference>
<name>A0AA96WGD0_9CYAN</name>
<feature type="region of interest" description="Disordered" evidence="3">
    <location>
        <begin position="332"/>
        <end position="351"/>
    </location>
</feature>
<dbReference type="NCBIfam" id="TIGR03661">
    <property type="entry name" value="T1SS_VCA0849"/>
    <property type="match status" value="1"/>
</dbReference>
<dbReference type="EMBL" id="CP053586">
    <property type="protein sequence ID" value="WNZ24923.1"/>
    <property type="molecule type" value="Genomic_DNA"/>
</dbReference>
<dbReference type="Pfam" id="PF00353">
    <property type="entry name" value="HemolysinCabind"/>
    <property type="match status" value="4"/>
</dbReference>
<dbReference type="InterPro" id="IPR011049">
    <property type="entry name" value="Serralysin-like_metalloprot_C"/>
</dbReference>
<dbReference type="SUPFAM" id="SSF51120">
    <property type="entry name" value="beta-Roll"/>
    <property type="match status" value="2"/>
</dbReference>
<evidence type="ECO:0000259" key="4">
    <source>
        <dbReference type="Pfam" id="PF14252"/>
    </source>
</evidence>
<protein>
    <submittedName>
        <fullName evidence="5">DUF4347 domain-containing protein</fullName>
    </submittedName>
</protein>
<feature type="region of interest" description="Disordered" evidence="3">
    <location>
        <begin position="691"/>
        <end position="716"/>
    </location>
</feature>
<evidence type="ECO:0000313" key="5">
    <source>
        <dbReference type="EMBL" id="WNZ24923.1"/>
    </source>
</evidence>
<comment type="subcellular location">
    <subcellularLocation>
        <location evidence="1">Secreted</location>
    </subcellularLocation>
</comment>
<feature type="region of interest" description="Disordered" evidence="3">
    <location>
        <begin position="984"/>
        <end position="1005"/>
    </location>
</feature>
<dbReference type="Gene3D" id="2.60.120.200">
    <property type="match status" value="1"/>
</dbReference>
<proteinExistence type="predicted"/>
<accession>A0AA96WGD0</accession>
<organism evidence="5">
    <name type="scientific">Leptolyngbya sp. NK1-12</name>
    <dbReference type="NCBI Taxonomy" id="2547451"/>
    <lineage>
        <taxon>Bacteria</taxon>
        <taxon>Bacillati</taxon>
        <taxon>Cyanobacteriota</taxon>
        <taxon>Cyanophyceae</taxon>
        <taxon>Leptolyngbyales</taxon>
        <taxon>Leptolyngbyaceae</taxon>
        <taxon>Leptolyngbya group</taxon>
        <taxon>Leptolyngbya</taxon>
    </lineage>
</organism>
<dbReference type="PROSITE" id="PS00330">
    <property type="entry name" value="HEMOLYSIN_CALCIUM"/>
    <property type="match status" value="5"/>
</dbReference>
<dbReference type="RefSeq" id="WP_316430944.1">
    <property type="nucleotide sequence ID" value="NZ_CP053586.1"/>
</dbReference>
<dbReference type="Gene3D" id="2.150.10.10">
    <property type="entry name" value="Serralysin-like metalloprotease, C-terminal"/>
    <property type="match status" value="4"/>
</dbReference>
<dbReference type="AlphaFoldDB" id="A0AA96WGD0"/>
<keyword evidence="2" id="KW-0964">Secreted</keyword>
<reference evidence="5" key="1">
    <citation type="submission" date="2020-05" db="EMBL/GenBank/DDBJ databases">
        <authorList>
            <person name="Zhu T."/>
            <person name="Keshari N."/>
            <person name="Lu X."/>
        </authorList>
    </citation>
    <scope>NUCLEOTIDE SEQUENCE</scope>
    <source>
        <strain evidence="5">NK1-12</strain>
    </source>
</reference>
<dbReference type="PANTHER" id="PTHR38340">
    <property type="entry name" value="S-LAYER PROTEIN"/>
    <property type="match status" value="1"/>
</dbReference>
<feature type="compositionally biased region" description="Low complexity" evidence="3">
    <location>
        <begin position="702"/>
        <end position="715"/>
    </location>
</feature>
<dbReference type="PANTHER" id="PTHR38340:SF1">
    <property type="entry name" value="S-LAYER PROTEIN"/>
    <property type="match status" value="1"/>
</dbReference>
<feature type="compositionally biased region" description="Polar residues" evidence="3">
    <location>
        <begin position="691"/>
        <end position="701"/>
    </location>
</feature>
<dbReference type="InterPro" id="IPR001343">
    <property type="entry name" value="Hemolysn_Ca-bd"/>
</dbReference>
<feature type="region of interest" description="Disordered" evidence="3">
    <location>
        <begin position="939"/>
        <end position="961"/>
    </location>
</feature>
<dbReference type="InterPro" id="IPR013320">
    <property type="entry name" value="ConA-like_dom_sf"/>
</dbReference>
<feature type="region of interest" description="Disordered" evidence="3">
    <location>
        <begin position="798"/>
        <end position="834"/>
    </location>
</feature>
<dbReference type="InterPro" id="IPR050557">
    <property type="entry name" value="RTX_toxin/Mannuronan_C5-epim"/>
</dbReference>